<evidence type="ECO:0000256" key="5">
    <source>
        <dbReference type="ARBA" id="ARBA00022840"/>
    </source>
</evidence>
<accession>A8NEN0</accession>
<dbReference type="HOGENOM" id="CLU_035256_0_0_1"/>
<dbReference type="GeneID" id="6009571"/>
<evidence type="ECO:0000259" key="7">
    <source>
        <dbReference type="Pfam" id="PF01171"/>
    </source>
</evidence>
<dbReference type="GO" id="GO:0005524">
    <property type="term" value="F:ATP binding"/>
    <property type="evidence" value="ECO:0007669"/>
    <property type="project" value="UniProtKB-KW"/>
</dbReference>
<dbReference type="Pfam" id="PF01171">
    <property type="entry name" value="ATP_bind_3"/>
    <property type="match status" value="1"/>
</dbReference>
<feature type="domain" description="tRNA(Ile)-lysidine/2-thiocytidine synthase N-terminal" evidence="7">
    <location>
        <begin position="2"/>
        <end position="159"/>
    </location>
</feature>
<organism evidence="8 9">
    <name type="scientific">Coprinopsis cinerea (strain Okayama-7 / 130 / ATCC MYA-4618 / FGSC 9003)</name>
    <name type="common">Inky cap fungus</name>
    <name type="synonym">Hormographiella aspergillata</name>
    <dbReference type="NCBI Taxonomy" id="240176"/>
    <lineage>
        <taxon>Eukaryota</taxon>
        <taxon>Fungi</taxon>
        <taxon>Dikarya</taxon>
        <taxon>Basidiomycota</taxon>
        <taxon>Agaricomycotina</taxon>
        <taxon>Agaricomycetes</taxon>
        <taxon>Agaricomycetidae</taxon>
        <taxon>Agaricales</taxon>
        <taxon>Agaricineae</taxon>
        <taxon>Psathyrellaceae</taxon>
        <taxon>Coprinopsis</taxon>
    </lineage>
</organism>
<dbReference type="InterPro" id="IPR011063">
    <property type="entry name" value="TilS/TtcA_N"/>
</dbReference>
<protein>
    <recommendedName>
        <fullName evidence="1">tRNA(Ile)-lysidine synthetase</fullName>
        <ecNumber evidence="1">6.3.4.19</ecNumber>
    </recommendedName>
</protein>
<dbReference type="EC" id="6.3.4.19" evidence="1"/>
<dbReference type="OrthoDB" id="434144at2759"/>
<dbReference type="PANTHER" id="PTHR43033:SF1">
    <property type="entry name" value="TRNA(ILE)-LYSIDINE SYNTHASE-RELATED"/>
    <property type="match status" value="1"/>
</dbReference>
<dbReference type="STRING" id="240176.A8NEN0"/>
<dbReference type="eggNOG" id="ENOG502RZPD">
    <property type="taxonomic scope" value="Eukaryota"/>
</dbReference>
<keyword evidence="3" id="KW-0819">tRNA processing</keyword>
<sequence length="466" mass="52221">MATHCSNFAAKLGLDHITSKILWGQPGFPPRPTESFERDARNARYDLLYKAMLSSGSNTLALGHHLDDQVETSLMRLGKGSTLLGARGMRPIRRWGMSEVPKWDFGQRDLQGMRMWMIRPLLQVGKDRILATCEANGLEYVTDKTNFQPDITIRNAIRHTLENNGDTSAVLEKRIKEQLHEIDEALSKNHELGLNLSSGLERARGAVLRISSLSGSIHAKVDKLIEQSCRPSPPGTLLLSPSALQSETIDLLARKALVERVLRYVSPEPWGSLRAQSHSRSSQVDRIVNILWGPMNRNMAPFTAGSGVVWTPVNLDSSGDIKPRTGTGTDLYWLAHRQPPPVKNKGLHEDAKFSYSGQVDLTDLLATSHRLWQKGDGAELLEVLWDRRFRIRLKLSAIPRRIIKAMEATDSRVVLCPQRKWHLPQLSLQTQDSTSVLHTAIDDSQDVAKEFDGWISIDYVRTLASV</sequence>
<keyword evidence="4" id="KW-0547">Nucleotide-binding</keyword>
<evidence type="ECO:0000313" key="8">
    <source>
        <dbReference type="EMBL" id="EAU88767.2"/>
    </source>
</evidence>
<evidence type="ECO:0000313" key="9">
    <source>
        <dbReference type="Proteomes" id="UP000001861"/>
    </source>
</evidence>
<dbReference type="Proteomes" id="UP000001861">
    <property type="component" value="Unassembled WGS sequence"/>
</dbReference>
<dbReference type="Gene3D" id="3.40.50.620">
    <property type="entry name" value="HUPs"/>
    <property type="match status" value="1"/>
</dbReference>
<dbReference type="AlphaFoldDB" id="A8NEN0"/>
<name>A8NEN0_COPC7</name>
<dbReference type="KEGG" id="cci:CC1G_01140"/>
<dbReference type="VEuPathDB" id="FungiDB:CC1G_01140"/>
<evidence type="ECO:0000256" key="2">
    <source>
        <dbReference type="ARBA" id="ARBA00022598"/>
    </source>
</evidence>
<evidence type="ECO:0000256" key="1">
    <source>
        <dbReference type="ARBA" id="ARBA00013267"/>
    </source>
</evidence>
<proteinExistence type="predicted"/>
<evidence type="ECO:0000256" key="3">
    <source>
        <dbReference type="ARBA" id="ARBA00022694"/>
    </source>
</evidence>
<evidence type="ECO:0000256" key="6">
    <source>
        <dbReference type="ARBA" id="ARBA00048539"/>
    </source>
</evidence>
<dbReference type="GO" id="GO:0032267">
    <property type="term" value="F:tRNA(Ile)-lysidine synthase activity"/>
    <property type="evidence" value="ECO:0007669"/>
    <property type="project" value="UniProtKB-EC"/>
</dbReference>
<keyword evidence="9" id="KW-1185">Reference proteome</keyword>
<dbReference type="NCBIfam" id="TIGR02432">
    <property type="entry name" value="lysidine_TilS_N"/>
    <property type="match status" value="1"/>
</dbReference>
<dbReference type="OMA" id="GPWGAVW"/>
<dbReference type="InterPro" id="IPR012795">
    <property type="entry name" value="tRNA_Ile_lys_synt_N"/>
</dbReference>
<comment type="catalytic activity">
    <reaction evidence="6">
        <text>cytidine(34) in tRNA(Ile2) + L-lysine + ATP = lysidine(34) in tRNA(Ile2) + AMP + diphosphate + H(+)</text>
        <dbReference type="Rhea" id="RHEA:43744"/>
        <dbReference type="Rhea" id="RHEA-COMP:10625"/>
        <dbReference type="Rhea" id="RHEA-COMP:10670"/>
        <dbReference type="ChEBI" id="CHEBI:15378"/>
        <dbReference type="ChEBI" id="CHEBI:30616"/>
        <dbReference type="ChEBI" id="CHEBI:32551"/>
        <dbReference type="ChEBI" id="CHEBI:33019"/>
        <dbReference type="ChEBI" id="CHEBI:82748"/>
        <dbReference type="ChEBI" id="CHEBI:83665"/>
        <dbReference type="ChEBI" id="CHEBI:456215"/>
        <dbReference type="EC" id="6.3.4.19"/>
    </reaction>
</comment>
<dbReference type="PANTHER" id="PTHR43033">
    <property type="entry name" value="TRNA(ILE)-LYSIDINE SYNTHASE-RELATED"/>
    <property type="match status" value="1"/>
</dbReference>
<keyword evidence="5" id="KW-0067">ATP-binding</keyword>
<dbReference type="InParanoid" id="A8NEN0"/>
<dbReference type="RefSeq" id="XP_001833078.2">
    <property type="nucleotide sequence ID" value="XM_001833026.2"/>
</dbReference>
<dbReference type="GO" id="GO:0008033">
    <property type="term" value="P:tRNA processing"/>
    <property type="evidence" value="ECO:0007669"/>
    <property type="project" value="UniProtKB-KW"/>
</dbReference>
<reference evidence="8 9" key="1">
    <citation type="journal article" date="2010" name="Proc. Natl. Acad. Sci. U.S.A.">
        <title>Insights into evolution of multicellular fungi from the assembled chromosomes of the mushroom Coprinopsis cinerea (Coprinus cinereus).</title>
        <authorList>
            <person name="Stajich J.E."/>
            <person name="Wilke S.K."/>
            <person name="Ahren D."/>
            <person name="Au C.H."/>
            <person name="Birren B.W."/>
            <person name="Borodovsky M."/>
            <person name="Burns C."/>
            <person name="Canback B."/>
            <person name="Casselton L.A."/>
            <person name="Cheng C.K."/>
            <person name="Deng J."/>
            <person name="Dietrich F.S."/>
            <person name="Fargo D.C."/>
            <person name="Farman M.L."/>
            <person name="Gathman A.C."/>
            <person name="Goldberg J."/>
            <person name="Guigo R."/>
            <person name="Hoegger P.J."/>
            <person name="Hooker J.B."/>
            <person name="Huggins A."/>
            <person name="James T.Y."/>
            <person name="Kamada T."/>
            <person name="Kilaru S."/>
            <person name="Kodira C."/>
            <person name="Kues U."/>
            <person name="Kupfer D."/>
            <person name="Kwan H.S."/>
            <person name="Lomsadze A."/>
            <person name="Li W."/>
            <person name="Lilly W.W."/>
            <person name="Ma L.J."/>
            <person name="Mackey A.J."/>
            <person name="Manning G."/>
            <person name="Martin F."/>
            <person name="Muraguchi H."/>
            <person name="Natvig D.O."/>
            <person name="Palmerini H."/>
            <person name="Ramesh M.A."/>
            <person name="Rehmeyer C.J."/>
            <person name="Roe B.A."/>
            <person name="Shenoy N."/>
            <person name="Stanke M."/>
            <person name="Ter-Hovhannisyan V."/>
            <person name="Tunlid A."/>
            <person name="Velagapudi R."/>
            <person name="Vision T.J."/>
            <person name="Zeng Q."/>
            <person name="Zolan M.E."/>
            <person name="Pukkila P.J."/>
        </authorList>
    </citation>
    <scope>NUCLEOTIDE SEQUENCE [LARGE SCALE GENOMIC DNA]</scope>
    <source>
        <strain evidence="9">Okayama-7 / 130 / ATCC MYA-4618 / FGSC 9003</strain>
    </source>
</reference>
<dbReference type="InterPro" id="IPR014729">
    <property type="entry name" value="Rossmann-like_a/b/a_fold"/>
</dbReference>
<dbReference type="EMBL" id="AACS02000002">
    <property type="protein sequence ID" value="EAU88767.2"/>
    <property type="molecule type" value="Genomic_DNA"/>
</dbReference>
<dbReference type="InterPro" id="IPR012094">
    <property type="entry name" value="tRNA_Ile_lys_synt"/>
</dbReference>
<dbReference type="CDD" id="cd01992">
    <property type="entry name" value="TilS_N"/>
    <property type="match status" value="1"/>
</dbReference>
<evidence type="ECO:0000256" key="4">
    <source>
        <dbReference type="ARBA" id="ARBA00022741"/>
    </source>
</evidence>
<keyword evidence="2" id="KW-0436">Ligase</keyword>
<dbReference type="SUPFAM" id="SSF52402">
    <property type="entry name" value="Adenine nucleotide alpha hydrolases-like"/>
    <property type="match status" value="1"/>
</dbReference>
<gene>
    <name evidence="8" type="ORF">CC1G_01140</name>
</gene>
<comment type="caution">
    <text evidence="8">The sequence shown here is derived from an EMBL/GenBank/DDBJ whole genome shotgun (WGS) entry which is preliminary data.</text>
</comment>